<comment type="caution">
    <text evidence="2">The sequence shown here is derived from an EMBL/GenBank/DDBJ whole genome shotgun (WGS) entry which is preliminary data.</text>
</comment>
<evidence type="ECO:0000256" key="1">
    <source>
        <dbReference type="SAM" id="SignalP"/>
    </source>
</evidence>
<dbReference type="Proteomes" id="UP001167796">
    <property type="component" value="Unassembled WGS sequence"/>
</dbReference>
<keyword evidence="1" id="KW-0732">Signal</keyword>
<evidence type="ECO:0000313" key="2">
    <source>
        <dbReference type="EMBL" id="MDO7846561.1"/>
    </source>
</evidence>
<evidence type="ECO:0000313" key="3">
    <source>
        <dbReference type="Proteomes" id="UP001167796"/>
    </source>
</evidence>
<name>A0ABT9AC38_9BACT</name>
<dbReference type="RefSeq" id="WP_305011248.1">
    <property type="nucleotide sequence ID" value="NZ_JAUQSX010000004.1"/>
</dbReference>
<protein>
    <recommendedName>
        <fullName evidence="4">Bacterial surface antigen (D15) domain-containing protein</fullName>
    </recommendedName>
</protein>
<reference evidence="2" key="1">
    <citation type="submission" date="2023-07" db="EMBL/GenBank/DDBJ databases">
        <authorList>
            <person name="Kim M.K."/>
        </authorList>
    </citation>
    <scope>NUCLEOTIDE SEQUENCE</scope>
    <source>
        <strain evidence="2">M29</strain>
    </source>
</reference>
<dbReference type="EMBL" id="JAUQSX010000004">
    <property type="protein sequence ID" value="MDO7846561.1"/>
    <property type="molecule type" value="Genomic_DNA"/>
</dbReference>
<sequence length="653" mass="73312">MSFRGWFLLLFMLLGFVARPVAAQTFDPRSAIPPDSLKAAEEILPHRADSLRRRFDEERILNRLKAYSRRKTIVGKALSGLLNFTQRQEEQAGLDAVLLNRQFDQHNFKIVRSINIRTLDAFGYSLSDSTRIPRSFWEKSGNTLHIKTARSRVRQVLLFRPGQQLEPQALAESERLLRQTPEILDARVLVNEHSSTRDSVDITVLTTDVFSITAGYELGSATAGLITLGDDNFLGLGHQLENEYRYGRGLSTENGENPQQWSYEGRYTAPFRNFVYGQARYRNEYNYRAGGVTLKRDFYSPSARYAGAISFDSYSQNVALRTPPPGQPYIYYPLRSLVQDAWVGRSLRLRSYDLGYENPGRVIVAARLLRTQFSAVPQPDPSTGIEPPDYHDGTLMLGTVGYSVRRYYKDRYLFGFGRTEDVPAGTLLSLTVGYDVNRVVPRRYLAARVAAAGFSMRSGYLLGAVDLSIFQRMDQTRGWEQGVLSTEFTSFTKLYHLGNWQYRHFLSSKGTIGIDRRPGDLLQGITNDRGLRGFSPASPVLATSRFVVNYETTLFTPLSLLGFRLAGVAFADAAWVSDRPGGGSPFGGAPYTGFGLGLRFRNEFTALRTFQLLIGYYPRGIAAPNGVRMFESTRETVTFTDFGLGSPGTAPYQ</sequence>
<gene>
    <name evidence="2" type="ORF">Q5H92_09355</name>
</gene>
<keyword evidence="3" id="KW-1185">Reference proteome</keyword>
<feature type="signal peptide" evidence="1">
    <location>
        <begin position="1"/>
        <end position="23"/>
    </location>
</feature>
<evidence type="ECO:0008006" key="4">
    <source>
        <dbReference type="Google" id="ProtNLM"/>
    </source>
</evidence>
<proteinExistence type="predicted"/>
<feature type="chain" id="PRO_5045134010" description="Bacterial surface antigen (D15) domain-containing protein" evidence="1">
    <location>
        <begin position="24"/>
        <end position="653"/>
    </location>
</feature>
<accession>A0ABT9AC38</accession>
<organism evidence="2 3">
    <name type="scientific">Hymenobacter mellowenesis</name>
    <dbReference type="NCBI Taxonomy" id="3063995"/>
    <lineage>
        <taxon>Bacteria</taxon>
        <taxon>Pseudomonadati</taxon>
        <taxon>Bacteroidota</taxon>
        <taxon>Cytophagia</taxon>
        <taxon>Cytophagales</taxon>
        <taxon>Hymenobacteraceae</taxon>
        <taxon>Hymenobacter</taxon>
    </lineage>
</organism>